<accession>A0A840SAR8</accession>
<sequence length="139" mass="15636">MEMLLASFMTDATPLDPPAIKDEKEVHPIACEWRAMLREVVMRFARRDYDLEGGIVGVEPVSPETAQHIRGSVEDYGATLIELPEEAWQTSISQWSGTHWNILLDLWTAEEGPSDLVLGGRITESEFGPRLSIHMVYVP</sequence>
<dbReference type="AlphaFoldDB" id="A0A840SAR8"/>
<name>A0A840SAR8_9BURK</name>
<dbReference type="EMBL" id="JACHHO010000005">
    <property type="protein sequence ID" value="MBB5205581.1"/>
    <property type="molecule type" value="Genomic_DNA"/>
</dbReference>
<evidence type="ECO:0000313" key="3">
    <source>
        <dbReference type="Proteomes" id="UP000554837"/>
    </source>
</evidence>
<organism evidence="2 3">
    <name type="scientific">Inhella inkyongensis</name>
    <dbReference type="NCBI Taxonomy" id="392593"/>
    <lineage>
        <taxon>Bacteria</taxon>
        <taxon>Pseudomonadati</taxon>
        <taxon>Pseudomonadota</taxon>
        <taxon>Betaproteobacteria</taxon>
        <taxon>Burkholderiales</taxon>
        <taxon>Sphaerotilaceae</taxon>
        <taxon>Inhella</taxon>
    </lineage>
</organism>
<comment type="caution">
    <text evidence="2">The sequence shown here is derived from an EMBL/GenBank/DDBJ whole genome shotgun (WGS) entry which is preliminary data.</text>
</comment>
<proteinExistence type="predicted"/>
<evidence type="ECO:0000259" key="1">
    <source>
        <dbReference type="Pfam" id="PF24705"/>
    </source>
</evidence>
<gene>
    <name evidence="2" type="ORF">HNQ51_002908</name>
</gene>
<evidence type="ECO:0000313" key="2">
    <source>
        <dbReference type="EMBL" id="MBB5205581.1"/>
    </source>
</evidence>
<dbReference type="InterPro" id="IPR056085">
    <property type="entry name" value="DUF7668"/>
</dbReference>
<keyword evidence="3" id="KW-1185">Reference proteome</keyword>
<protein>
    <recommendedName>
        <fullName evidence="1">DUF7668 domain-containing protein</fullName>
    </recommendedName>
</protein>
<feature type="domain" description="DUF7668" evidence="1">
    <location>
        <begin position="41"/>
        <end position="139"/>
    </location>
</feature>
<dbReference type="Pfam" id="PF24705">
    <property type="entry name" value="DUF7668"/>
    <property type="match status" value="1"/>
</dbReference>
<reference evidence="2 3" key="1">
    <citation type="submission" date="2020-08" db="EMBL/GenBank/DDBJ databases">
        <title>Genomic Encyclopedia of Type Strains, Phase IV (KMG-IV): sequencing the most valuable type-strain genomes for metagenomic binning, comparative biology and taxonomic classification.</title>
        <authorList>
            <person name="Goeker M."/>
        </authorList>
    </citation>
    <scope>NUCLEOTIDE SEQUENCE [LARGE SCALE GENOMIC DNA]</scope>
    <source>
        <strain evidence="2 3">DSM 23958</strain>
    </source>
</reference>
<dbReference type="Proteomes" id="UP000554837">
    <property type="component" value="Unassembled WGS sequence"/>
</dbReference>
<dbReference type="RefSeq" id="WP_217503015.1">
    <property type="nucleotide sequence ID" value="NZ_CP040709.1"/>
</dbReference>